<dbReference type="AlphaFoldDB" id="A0A2Z7DG44"/>
<feature type="compositionally biased region" description="Polar residues" evidence="10">
    <location>
        <begin position="221"/>
        <end position="231"/>
    </location>
</feature>
<reference evidence="13 14" key="1">
    <citation type="journal article" date="2015" name="Proc. Natl. Acad. Sci. U.S.A.">
        <title>The resurrection genome of Boea hygrometrica: A blueprint for survival of dehydration.</title>
        <authorList>
            <person name="Xiao L."/>
            <person name="Yang G."/>
            <person name="Zhang L."/>
            <person name="Yang X."/>
            <person name="Zhao S."/>
            <person name="Ji Z."/>
            <person name="Zhou Q."/>
            <person name="Hu M."/>
            <person name="Wang Y."/>
            <person name="Chen M."/>
            <person name="Xu Y."/>
            <person name="Jin H."/>
            <person name="Xiao X."/>
            <person name="Hu G."/>
            <person name="Bao F."/>
            <person name="Hu Y."/>
            <person name="Wan P."/>
            <person name="Li L."/>
            <person name="Deng X."/>
            <person name="Kuang T."/>
            <person name="Xiang C."/>
            <person name="Zhu J.K."/>
            <person name="Oliver M.J."/>
            <person name="He Y."/>
        </authorList>
    </citation>
    <scope>NUCLEOTIDE SEQUENCE [LARGE SCALE GENOMIC DNA]</scope>
    <source>
        <strain evidence="14">cv. XS01</strain>
    </source>
</reference>
<keyword evidence="7" id="KW-0811">Translocation</keyword>
<keyword evidence="2" id="KW-0813">Transport</keyword>
<protein>
    <recommendedName>
        <fullName evidence="15">RanBD1 domain-containing protein</fullName>
    </recommendedName>
</protein>
<feature type="compositionally biased region" description="Basic and acidic residues" evidence="10">
    <location>
        <begin position="196"/>
        <end position="216"/>
    </location>
</feature>
<gene>
    <name evidence="13" type="ORF">F511_06104</name>
</gene>
<feature type="compositionally biased region" description="Polar residues" evidence="10">
    <location>
        <begin position="1"/>
        <end position="10"/>
    </location>
</feature>
<organism evidence="13 14">
    <name type="scientific">Dorcoceras hygrometricum</name>
    <dbReference type="NCBI Taxonomy" id="472368"/>
    <lineage>
        <taxon>Eukaryota</taxon>
        <taxon>Viridiplantae</taxon>
        <taxon>Streptophyta</taxon>
        <taxon>Embryophyta</taxon>
        <taxon>Tracheophyta</taxon>
        <taxon>Spermatophyta</taxon>
        <taxon>Magnoliopsida</taxon>
        <taxon>eudicotyledons</taxon>
        <taxon>Gunneridae</taxon>
        <taxon>Pentapetalae</taxon>
        <taxon>asterids</taxon>
        <taxon>lamiids</taxon>
        <taxon>Lamiales</taxon>
        <taxon>Gesneriaceae</taxon>
        <taxon>Didymocarpoideae</taxon>
        <taxon>Trichosporeae</taxon>
        <taxon>Loxocarpinae</taxon>
        <taxon>Dorcoceras</taxon>
    </lineage>
</organism>
<dbReference type="OrthoDB" id="185618at2759"/>
<evidence type="ECO:0000256" key="2">
    <source>
        <dbReference type="ARBA" id="ARBA00022448"/>
    </source>
</evidence>
<feature type="compositionally biased region" description="Polar residues" evidence="10">
    <location>
        <begin position="434"/>
        <end position="450"/>
    </location>
</feature>
<feature type="region of interest" description="Disordered" evidence="10">
    <location>
        <begin position="1"/>
        <end position="231"/>
    </location>
</feature>
<dbReference type="Pfam" id="PF08911">
    <property type="entry name" value="NUP50"/>
    <property type="match status" value="1"/>
</dbReference>
<dbReference type="EMBL" id="KQ988415">
    <property type="protein sequence ID" value="KZV56087.1"/>
    <property type="molecule type" value="Genomic_DNA"/>
</dbReference>
<dbReference type="CDD" id="cd13169">
    <property type="entry name" value="RanBD_NUP50_plant"/>
    <property type="match status" value="1"/>
</dbReference>
<dbReference type="PANTHER" id="PTHR23138">
    <property type="entry name" value="RAN BINDING PROTEIN"/>
    <property type="match status" value="1"/>
</dbReference>
<evidence type="ECO:0000256" key="9">
    <source>
        <dbReference type="ARBA" id="ARBA00023242"/>
    </source>
</evidence>
<dbReference type="GO" id="GO:0005643">
    <property type="term" value="C:nuclear pore"/>
    <property type="evidence" value="ECO:0007669"/>
    <property type="project" value="UniProtKB-SubCell"/>
</dbReference>
<dbReference type="InterPro" id="IPR015007">
    <property type="entry name" value="NUP2/50/61"/>
</dbReference>
<evidence type="ECO:0000313" key="14">
    <source>
        <dbReference type="Proteomes" id="UP000250235"/>
    </source>
</evidence>
<evidence type="ECO:0000256" key="1">
    <source>
        <dbReference type="ARBA" id="ARBA00004567"/>
    </source>
</evidence>
<proteinExistence type="predicted"/>
<evidence type="ECO:0000259" key="11">
    <source>
        <dbReference type="PROSITE" id="PS50196"/>
    </source>
</evidence>
<keyword evidence="5" id="KW-0653">Protein transport</keyword>
<dbReference type="GO" id="GO:0015031">
    <property type="term" value="P:protein transport"/>
    <property type="evidence" value="ECO:0007669"/>
    <property type="project" value="UniProtKB-KW"/>
</dbReference>
<evidence type="ECO:0000256" key="6">
    <source>
        <dbReference type="ARBA" id="ARBA00022990"/>
    </source>
</evidence>
<dbReference type="PROSITE" id="PS50196">
    <property type="entry name" value="RANBD1"/>
    <property type="match status" value="1"/>
</dbReference>
<dbReference type="SUPFAM" id="SSF50729">
    <property type="entry name" value="PH domain-like"/>
    <property type="match status" value="1"/>
</dbReference>
<dbReference type="GO" id="GO:0051028">
    <property type="term" value="P:mRNA transport"/>
    <property type="evidence" value="ECO:0007669"/>
    <property type="project" value="UniProtKB-KW"/>
</dbReference>
<feature type="compositionally biased region" description="Basic and acidic residues" evidence="10">
    <location>
        <begin position="101"/>
        <end position="132"/>
    </location>
</feature>
<name>A0A2Z7DG44_9LAMI</name>
<dbReference type="Proteomes" id="UP000250235">
    <property type="component" value="Unassembled WGS sequence"/>
</dbReference>
<evidence type="ECO:0008006" key="15">
    <source>
        <dbReference type="Google" id="ProtNLM"/>
    </source>
</evidence>
<feature type="region of interest" description="Disordered" evidence="10">
    <location>
        <begin position="430"/>
        <end position="450"/>
    </location>
</feature>
<dbReference type="InterPro" id="IPR011993">
    <property type="entry name" value="PH-like_dom_sf"/>
</dbReference>
<dbReference type="SMART" id="SM00160">
    <property type="entry name" value="RanBD"/>
    <property type="match status" value="1"/>
</dbReference>
<keyword evidence="3" id="KW-0677">Repeat</keyword>
<dbReference type="InterPro" id="IPR045207">
    <property type="entry name" value="RanBD_NUP50_plant"/>
</dbReference>
<feature type="compositionally biased region" description="Basic and acidic residues" evidence="10">
    <location>
        <begin position="140"/>
        <end position="158"/>
    </location>
</feature>
<accession>A0A2Z7DG44</accession>
<evidence type="ECO:0000313" key="13">
    <source>
        <dbReference type="EMBL" id="KZV56087.1"/>
    </source>
</evidence>
<keyword evidence="9" id="KW-0539">Nucleus</keyword>
<feature type="compositionally biased region" description="Low complexity" evidence="10">
    <location>
        <begin position="61"/>
        <end position="70"/>
    </location>
</feature>
<evidence type="ECO:0000256" key="7">
    <source>
        <dbReference type="ARBA" id="ARBA00023010"/>
    </source>
</evidence>
<evidence type="ECO:0000259" key="12">
    <source>
        <dbReference type="PROSITE" id="PS50229"/>
    </source>
</evidence>
<evidence type="ECO:0000256" key="4">
    <source>
        <dbReference type="ARBA" id="ARBA00022816"/>
    </source>
</evidence>
<dbReference type="InterPro" id="IPR000697">
    <property type="entry name" value="WH1/EVH1_dom"/>
</dbReference>
<keyword evidence="6" id="KW-0007">Acetylation</keyword>
<evidence type="ECO:0000256" key="8">
    <source>
        <dbReference type="ARBA" id="ARBA00023132"/>
    </source>
</evidence>
<sequence>MEDAENNFQPSKKRAAGAQLSRDNLGLDDDETSEPENGTFKRASDEVLATRRIVKARRQQTSSTPSATVPAPAPSPNPFAAIRLVPSASSNHEVEVGTPSKETEKSDETGGGFKHEVIESKEESTAEKEKSDFNSNGKQSESKISESKTEPNGEKENTGDVCEQNVTNGTVGKVAENEISKDGAKAVGESDNSENDANKDAEDKRNVKEDSVKETAAKTVETASFSSFKPLSSGQNAFSGLAATGFSSVFSFGSVPKDGTPPSSSGSIFGLKNDQPSFSFGLSSNGNSSIFGTSAANTASKSDSSKIPAMQEVTVETGEENEEAIFTADSVLYEYVAASWKERGKGELKVNVSKSEAGKARLIMRAKGNYRLILNASLYPDLKMTDMDKRGVTFACVNSAAESKDGLSTIALKFKDSSTAENFRAAVSSHKDTTSVVLKTPENSPKASDE</sequence>
<feature type="domain" description="WH1" evidence="12">
    <location>
        <begin position="317"/>
        <end position="434"/>
    </location>
</feature>
<evidence type="ECO:0000256" key="10">
    <source>
        <dbReference type="SAM" id="MobiDB-lite"/>
    </source>
</evidence>
<dbReference type="PROSITE" id="PS50229">
    <property type="entry name" value="WH1"/>
    <property type="match status" value="1"/>
</dbReference>
<feature type="compositionally biased region" description="Basic and acidic residues" evidence="10">
    <location>
        <begin position="175"/>
        <end position="184"/>
    </location>
</feature>
<dbReference type="PANTHER" id="PTHR23138:SF142">
    <property type="entry name" value="RAN-BINDING PROTEIN 3B-RELATED"/>
    <property type="match status" value="1"/>
</dbReference>
<dbReference type="InterPro" id="IPR000156">
    <property type="entry name" value="Ran_bind_dom"/>
</dbReference>
<keyword evidence="4" id="KW-0509">mRNA transport</keyword>
<dbReference type="InterPro" id="IPR045255">
    <property type="entry name" value="RanBP1-like"/>
</dbReference>
<comment type="subcellular location">
    <subcellularLocation>
        <location evidence="1">Nucleus</location>
        <location evidence="1">Nuclear pore complex</location>
    </subcellularLocation>
</comment>
<keyword evidence="14" id="KW-1185">Reference proteome</keyword>
<evidence type="ECO:0000256" key="3">
    <source>
        <dbReference type="ARBA" id="ARBA00022737"/>
    </source>
</evidence>
<dbReference type="Pfam" id="PF00638">
    <property type="entry name" value="Ran_BP1"/>
    <property type="match status" value="1"/>
</dbReference>
<keyword evidence="8" id="KW-0906">Nuclear pore complex</keyword>
<feature type="domain" description="RanBD1" evidence="11">
    <location>
        <begin position="307"/>
        <end position="427"/>
    </location>
</feature>
<dbReference type="Gene3D" id="2.30.29.30">
    <property type="entry name" value="Pleckstrin-homology domain (PH domain)/Phosphotyrosine-binding domain (PTB)"/>
    <property type="match status" value="1"/>
</dbReference>
<evidence type="ECO:0000256" key="5">
    <source>
        <dbReference type="ARBA" id="ARBA00022927"/>
    </source>
</evidence>